<keyword evidence="1" id="KW-0732">Signal</keyword>
<gene>
    <name evidence="2" type="ORF">A3I24_02440</name>
</gene>
<feature type="chain" id="PRO_5009581881" description="3D domain-containing protein" evidence="1">
    <location>
        <begin position="23"/>
        <end position="148"/>
    </location>
</feature>
<dbReference type="AlphaFoldDB" id="A0A1G1ZW81"/>
<evidence type="ECO:0000256" key="1">
    <source>
        <dbReference type="SAM" id="SignalP"/>
    </source>
</evidence>
<dbReference type="EMBL" id="MHJL01000007">
    <property type="protein sequence ID" value="OGY68107.1"/>
    <property type="molecule type" value="Genomic_DNA"/>
</dbReference>
<name>A0A1G1ZW81_9BACT</name>
<reference evidence="2 3" key="1">
    <citation type="journal article" date="2016" name="Nat. Commun.">
        <title>Thousands of microbial genomes shed light on interconnected biogeochemical processes in an aquifer system.</title>
        <authorList>
            <person name="Anantharaman K."/>
            <person name="Brown C.T."/>
            <person name="Hug L.A."/>
            <person name="Sharon I."/>
            <person name="Castelle C.J."/>
            <person name="Probst A.J."/>
            <person name="Thomas B.C."/>
            <person name="Singh A."/>
            <person name="Wilkins M.J."/>
            <person name="Karaoz U."/>
            <person name="Brodie E.L."/>
            <person name="Williams K.H."/>
            <person name="Hubbard S.S."/>
            <person name="Banfield J.F."/>
        </authorList>
    </citation>
    <scope>NUCLEOTIDE SEQUENCE [LARGE SCALE GENOMIC DNA]</scope>
</reference>
<proteinExistence type="predicted"/>
<evidence type="ECO:0000313" key="2">
    <source>
        <dbReference type="EMBL" id="OGY68107.1"/>
    </source>
</evidence>
<comment type="caution">
    <text evidence="2">The sequence shown here is derived from an EMBL/GenBank/DDBJ whole genome shotgun (WGS) entry which is preliminary data.</text>
</comment>
<dbReference type="CDD" id="cd22784">
    <property type="entry name" value="DPBB_MltA_YuiC-like"/>
    <property type="match status" value="1"/>
</dbReference>
<evidence type="ECO:0008006" key="4">
    <source>
        <dbReference type="Google" id="ProtNLM"/>
    </source>
</evidence>
<evidence type="ECO:0000313" key="3">
    <source>
        <dbReference type="Proteomes" id="UP000177690"/>
    </source>
</evidence>
<dbReference type="STRING" id="1798409.A3I24_02440"/>
<dbReference type="Proteomes" id="UP000177690">
    <property type="component" value="Unassembled WGS sequence"/>
</dbReference>
<feature type="signal peptide" evidence="1">
    <location>
        <begin position="1"/>
        <end position="22"/>
    </location>
</feature>
<protein>
    <recommendedName>
        <fullName evidence="4">3D domain-containing protein</fullName>
    </recommendedName>
</protein>
<organism evidence="2 3">
    <name type="scientific">Candidatus Harrisonbacteria bacterium RIFCSPLOWO2_02_FULL_41_13b</name>
    <dbReference type="NCBI Taxonomy" id="1798409"/>
    <lineage>
        <taxon>Bacteria</taxon>
        <taxon>Candidatus Harrisoniibacteriota</taxon>
    </lineage>
</organism>
<sequence length="148" mass="16615">MKPMTKSLSFALFLAFSFQTLNFSGPISITKELFEDQINSTSINLIMAPQLYQPTRLTVDITAYSSTPDQTDNTPFITASGTHVRDGIVAANFLKIGAKIKIPELYGDKIFIVEDRMASRYFHRVDIWFASTAQARKFGLQKAEIVIL</sequence>
<accession>A0A1G1ZW81</accession>